<feature type="non-terminal residue" evidence="1">
    <location>
        <position position="130"/>
    </location>
</feature>
<proteinExistence type="predicted"/>
<sequence>MKFTATEKEVIILKAVIELIDSMVNFEVFNLYGDDPHSEIGFRTMTHQKYFNIILVDFLSCFDEKKLGKKQSYLDAIRTICQSPNFNKSSSTENLKKSTEEFIIWLEQEVQVKTELPSIDNKTSLLIKEL</sequence>
<comment type="caution">
    <text evidence="1">The sequence shown here is derived from an EMBL/GenBank/DDBJ whole genome shotgun (WGS) entry which is preliminary data.</text>
</comment>
<name>X1GLQ2_9ZZZZ</name>
<gene>
    <name evidence="1" type="ORF">S03H2_32827</name>
</gene>
<organism evidence="1">
    <name type="scientific">marine sediment metagenome</name>
    <dbReference type="NCBI Taxonomy" id="412755"/>
    <lineage>
        <taxon>unclassified sequences</taxon>
        <taxon>metagenomes</taxon>
        <taxon>ecological metagenomes</taxon>
    </lineage>
</organism>
<reference evidence="1" key="1">
    <citation type="journal article" date="2014" name="Front. Microbiol.">
        <title>High frequency of phylogenetically diverse reductive dehalogenase-homologous genes in deep subseafloor sedimentary metagenomes.</title>
        <authorList>
            <person name="Kawai M."/>
            <person name="Futagami T."/>
            <person name="Toyoda A."/>
            <person name="Takaki Y."/>
            <person name="Nishi S."/>
            <person name="Hori S."/>
            <person name="Arai W."/>
            <person name="Tsubouchi T."/>
            <person name="Morono Y."/>
            <person name="Uchiyama I."/>
            <person name="Ito T."/>
            <person name="Fujiyama A."/>
            <person name="Inagaki F."/>
            <person name="Takami H."/>
        </authorList>
    </citation>
    <scope>NUCLEOTIDE SEQUENCE</scope>
    <source>
        <strain evidence="1">Expedition CK06-06</strain>
    </source>
</reference>
<dbReference type="AlphaFoldDB" id="X1GLQ2"/>
<protein>
    <submittedName>
        <fullName evidence="1">Uncharacterized protein</fullName>
    </submittedName>
</protein>
<evidence type="ECO:0000313" key="1">
    <source>
        <dbReference type="EMBL" id="GAH58841.1"/>
    </source>
</evidence>
<dbReference type="EMBL" id="BARU01019954">
    <property type="protein sequence ID" value="GAH58841.1"/>
    <property type="molecule type" value="Genomic_DNA"/>
</dbReference>
<accession>X1GLQ2</accession>